<dbReference type="Gene3D" id="3.30.530.20">
    <property type="match status" value="1"/>
</dbReference>
<comment type="caution">
    <text evidence="3">The sequence shown here is derived from an EMBL/GenBank/DDBJ whole genome shotgun (WGS) entry which is preliminary data.</text>
</comment>
<dbReference type="CDD" id="cd08896">
    <property type="entry name" value="SRPBCC_CalC_Aha1-like_3"/>
    <property type="match status" value="1"/>
</dbReference>
<protein>
    <submittedName>
        <fullName evidence="3">SRPBCC family protein</fullName>
    </submittedName>
</protein>
<organism evidence="3 4">
    <name type="scientific">Paradevosia shaoguanensis</name>
    <dbReference type="NCBI Taxonomy" id="1335043"/>
    <lineage>
        <taxon>Bacteria</taxon>
        <taxon>Pseudomonadati</taxon>
        <taxon>Pseudomonadota</taxon>
        <taxon>Alphaproteobacteria</taxon>
        <taxon>Hyphomicrobiales</taxon>
        <taxon>Devosiaceae</taxon>
        <taxon>Paradevosia</taxon>
    </lineage>
</organism>
<evidence type="ECO:0000256" key="1">
    <source>
        <dbReference type="ARBA" id="ARBA00006817"/>
    </source>
</evidence>
<dbReference type="Proteomes" id="UP001156140">
    <property type="component" value="Unassembled WGS sequence"/>
</dbReference>
<evidence type="ECO:0000259" key="2">
    <source>
        <dbReference type="Pfam" id="PF08327"/>
    </source>
</evidence>
<dbReference type="InterPro" id="IPR023393">
    <property type="entry name" value="START-like_dom_sf"/>
</dbReference>
<gene>
    <name evidence="3" type="ORF">ML536_14360</name>
</gene>
<dbReference type="AlphaFoldDB" id="A0AA41UE37"/>
<evidence type="ECO:0000313" key="4">
    <source>
        <dbReference type="Proteomes" id="UP001156140"/>
    </source>
</evidence>
<comment type="similarity">
    <text evidence="1">Belongs to the AHA1 family.</text>
</comment>
<dbReference type="InterPro" id="IPR013538">
    <property type="entry name" value="ASHA1/2-like_C"/>
</dbReference>
<dbReference type="EMBL" id="JALAZD010000001">
    <property type="protein sequence ID" value="MCI0128009.1"/>
    <property type="molecule type" value="Genomic_DNA"/>
</dbReference>
<keyword evidence="4" id="KW-1185">Reference proteome</keyword>
<reference evidence="3" key="1">
    <citation type="submission" date="2022-03" db="EMBL/GenBank/DDBJ databases">
        <title>The complete genome sequence of a Methyloterrigena soli.</title>
        <authorList>
            <person name="Zi Z."/>
        </authorList>
    </citation>
    <scope>NUCLEOTIDE SEQUENCE</scope>
    <source>
        <strain evidence="3">M48</strain>
    </source>
</reference>
<accession>A0AA41UE37</accession>
<dbReference type="RefSeq" id="WP_281736280.1">
    <property type="nucleotide sequence ID" value="NZ_JAKETQ010000001.1"/>
</dbReference>
<dbReference type="Pfam" id="PF08327">
    <property type="entry name" value="AHSA1"/>
    <property type="match status" value="1"/>
</dbReference>
<sequence>MTAEIQNKAEDTNRELVLTRLIDAPRERVFAAWTQPDLLKQWFAPRPWSTPVAELDVRTGGWNYVVMRDQDGNDYPNRGMYLEVVPNEKIVFTDAYTGDWQPSDKPFFTAVLTFEDEGGKTRYTARARHWTVEDRQAHEKMGFHEGWGMCADQLEELLKRG</sequence>
<proteinExistence type="inferred from homology"/>
<name>A0AA41UE37_9HYPH</name>
<dbReference type="SUPFAM" id="SSF55961">
    <property type="entry name" value="Bet v1-like"/>
    <property type="match status" value="1"/>
</dbReference>
<feature type="domain" description="Activator of Hsp90 ATPase homologue 1/2-like C-terminal" evidence="2">
    <location>
        <begin position="23"/>
        <end position="159"/>
    </location>
</feature>
<evidence type="ECO:0000313" key="3">
    <source>
        <dbReference type="EMBL" id="MCI0128009.1"/>
    </source>
</evidence>